<proteinExistence type="inferred from homology"/>
<accession>A0A0L0HG64</accession>
<dbReference type="VEuPathDB" id="FungiDB:SPPG_04802"/>
<evidence type="ECO:0000256" key="7">
    <source>
        <dbReference type="ARBA" id="ARBA00023002"/>
    </source>
</evidence>
<keyword evidence="5" id="KW-0106">Calcium</keyword>
<comment type="subcellular location">
    <subcellularLocation>
        <location evidence="1">Mitochondrion inner membrane</location>
        <topology evidence="1">Peripheral membrane protein</topology>
        <orientation evidence="1">Intermembrane side</orientation>
    </subcellularLocation>
</comment>
<keyword evidence="9" id="KW-0472">Membrane</keyword>
<dbReference type="AlphaFoldDB" id="A0A0L0HG64"/>
<evidence type="ECO:0000259" key="10">
    <source>
        <dbReference type="PROSITE" id="PS50222"/>
    </source>
</evidence>
<dbReference type="InterPro" id="IPR023753">
    <property type="entry name" value="FAD/NAD-binding_dom"/>
</dbReference>
<dbReference type="InterPro" id="IPR011992">
    <property type="entry name" value="EF-hand-dom_pair"/>
</dbReference>
<evidence type="ECO:0000256" key="8">
    <source>
        <dbReference type="ARBA" id="ARBA00023027"/>
    </source>
</evidence>
<dbReference type="GeneID" id="27688232"/>
<keyword evidence="3" id="KW-0285">Flavoprotein</keyword>
<keyword evidence="9" id="KW-1133">Transmembrane helix</keyword>
<organism evidence="11 12">
    <name type="scientific">Spizellomyces punctatus (strain DAOM BR117)</name>
    <dbReference type="NCBI Taxonomy" id="645134"/>
    <lineage>
        <taxon>Eukaryota</taxon>
        <taxon>Fungi</taxon>
        <taxon>Fungi incertae sedis</taxon>
        <taxon>Chytridiomycota</taxon>
        <taxon>Chytridiomycota incertae sedis</taxon>
        <taxon>Chytridiomycetes</taxon>
        <taxon>Spizellomycetales</taxon>
        <taxon>Spizellomycetaceae</taxon>
        <taxon>Spizellomyces</taxon>
    </lineage>
</organism>
<evidence type="ECO:0000256" key="3">
    <source>
        <dbReference type="ARBA" id="ARBA00022630"/>
    </source>
</evidence>
<dbReference type="PROSITE" id="PS50222">
    <property type="entry name" value="EF_HAND_2"/>
    <property type="match status" value="1"/>
</dbReference>
<dbReference type="OrthoDB" id="3244603at2759"/>
<keyword evidence="9" id="KW-0812">Transmembrane</keyword>
<dbReference type="Pfam" id="PF07992">
    <property type="entry name" value="Pyr_redox_2"/>
    <property type="match status" value="1"/>
</dbReference>
<dbReference type="OMA" id="HVDVLTN"/>
<evidence type="ECO:0000256" key="6">
    <source>
        <dbReference type="ARBA" id="ARBA00022946"/>
    </source>
</evidence>
<dbReference type="GO" id="GO:0005509">
    <property type="term" value="F:calcium ion binding"/>
    <property type="evidence" value="ECO:0007669"/>
    <property type="project" value="InterPro"/>
</dbReference>
<dbReference type="PROSITE" id="PS00018">
    <property type="entry name" value="EF_HAND_1"/>
    <property type="match status" value="1"/>
</dbReference>
<dbReference type="PANTHER" id="PTHR43706:SF50">
    <property type="entry name" value="NADH DEHYDROGENASE (UBIQUINONE)-RELATED"/>
    <property type="match status" value="1"/>
</dbReference>
<evidence type="ECO:0000256" key="1">
    <source>
        <dbReference type="ARBA" id="ARBA00004137"/>
    </source>
</evidence>
<evidence type="ECO:0000256" key="2">
    <source>
        <dbReference type="ARBA" id="ARBA00005272"/>
    </source>
</evidence>
<dbReference type="GO" id="GO:0005743">
    <property type="term" value="C:mitochondrial inner membrane"/>
    <property type="evidence" value="ECO:0007669"/>
    <property type="project" value="UniProtKB-SubCell"/>
</dbReference>
<keyword evidence="4" id="KW-0274">FAD</keyword>
<dbReference type="STRING" id="645134.A0A0L0HG64"/>
<protein>
    <recommendedName>
        <fullName evidence="10">EF-hand domain-containing protein</fullName>
    </recommendedName>
</protein>
<dbReference type="SUPFAM" id="SSF47473">
    <property type="entry name" value="EF-hand"/>
    <property type="match status" value="1"/>
</dbReference>
<dbReference type="InterPro" id="IPR045024">
    <property type="entry name" value="NDH-2"/>
</dbReference>
<evidence type="ECO:0000256" key="5">
    <source>
        <dbReference type="ARBA" id="ARBA00022837"/>
    </source>
</evidence>
<sequence>MTNAARYLRAVCRPLNHARSKPAWPPLVARLSTAPTKNAVLVKTAKMHKVILGAVAFGTGAAILLGAESPSFISAESLTDSSPLIAAPITPPGLPVAADTSYPPTMTIYDKELPVVTVFGDDTSDLGKPRLVILGSGWGATSLLKDLEPNGYYTVVISPTNYFLFTPLLPEATTGTVEARSLLESIRYICRTPRAHFCEAEAYDVHLKEKVVEVVGEDGRHFLVPYDRLVVAVGAQNNTLGVPGVQEHTRFLKTIADARRLRVELMTNFELAALPTTSELERKRLLSFVIAGGGPTGVEYASELYDFLHEDLINYFPDILEKDVSVTIIQSADHILNTFSMAISAIAEEKLRKHKINVITNARVTEVDSAAITYRKKNVPKGEPNTFVLPFGICLWSTGIGMRDFTRRLVGKLQQQENTRALEVDSRLKLKGDPNIYAIGDCATIENPRMLEIVKERFQKAGMDRLTYQQFQSVIGSIVDQYPQTAVHLSKLRSLFDTYDIDKNNVLDLDEITKLLDDVDKKLTSLPATAQVARQQGAYLARKFNSLAFTPSDLRPVVEQTLPPFYYKHLGNFSYIGEKTAVIDLGEGRTGGGFGVFLLWRGAYLARQVSMRTRVLLAFDWIKSKLFGRDVSRF</sequence>
<dbReference type="GO" id="GO:0003954">
    <property type="term" value="F:NADH dehydrogenase activity"/>
    <property type="evidence" value="ECO:0007669"/>
    <property type="project" value="InterPro"/>
</dbReference>
<dbReference type="SUPFAM" id="SSF51905">
    <property type="entry name" value="FAD/NAD(P)-binding domain"/>
    <property type="match status" value="2"/>
</dbReference>
<dbReference type="eggNOG" id="KOG2495">
    <property type="taxonomic scope" value="Eukaryota"/>
</dbReference>
<dbReference type="Pfam" id="PF22366">
    <property type="entry name" value="NDH2_C"/>
    <property type="match status" value="1"/>
</dbReference>
<evidence type="ECO:0000313" key="12">
    <source>
        <dbReference type="Proteomes" id="UP000053201"/>
    </source>
</evidence>
<dbReference type="InterPro" id="IPR018247">
    <property type="entry name" value="EF_Hand_1_Ca_BS"/>
</dbReference>
<dbReference type="Gene3D" id="3.50.50.100">
    <property type="match status" value="2"/>
</dbReference>
<evidence type="ECO:0000256" key="9">
    <source>
        <dbReference type="SAM" id="Phobius"/>
    </source>
</evidence>
<keyword evidence="8" id="KW-0520">NAD</keyword>
<evidence type="ECO:0000256" key="4">
    <source>
        <dbReference type="ARBA" id="ARBA00022827"/>
    </source>
</evidence>
<dbReference type="InterPro" id="IPR002048">
    <property type="entry name" value="EF_hand_dom"/>
</dbReference>
<feature type="transmembrane region" description="Helical" evidence="9">
    <location>
        <begin position="50"/>
        <end position="67"/>
    </location>
</feature>
<name>A0A0L0HG64_SPIPD</name>
<comment type="similarity">
    <text evidence="2">Belongs to the NADH dehydrogenase family.</text>
</comment>
<dbReference type="InterPro" id="IPR054585">
    <property type="entry name" value="NDH2-like_C"/>
</dbReference>
<reference evidence="11 12" key="1">
    <citation type="submission" date="2009-08" db="EMBL/GenBank/DDBJ databases">
        <title>The Genome Sequence of Spizellomyces punctatus strain DAOM BR117.</title>
        <authorList>
            <consortium name="The Broad Institute Genome Sequencing Platform"/>
            <person name="Russ C."/>
            <person name="Cuomo C."/>
            <person name="Shea T."/>
            <person name="Young S.K."/>
            <person name="Zeng Q."/>
            <person name="Koehrsen M."/>
            <person name="Haas B."/>
            <person name="Borodovsky M."/>
            <person name="Guigo R."/>
            <person name="Alvarado L."/>
            <person name="Berlin A."/>
            <person name="Bochicchio J."/>
            <person name="Borenstein D."/>
            <person name="Chapman S."/>
            <person name="Chen Z."/>
            <person name="Engels R."/>
            <person name="Freedman E."/>
            <person name="Gellesch M."/>
            <person name="Goldberg J."/>
            <person name="Griggs A."/>
            <person name="Gujja S."/>
            <person name="Heiman D."/>
            <person name="Hepburn T."/>
            <person name="Howarth C."/>
            <person name="Jen D."/>
            <person name="Larson L."/>
            <person name="Lewis B."/>
            <person name="Mehta T."/>
            <person name="Park D."/>
            <person name="Pearson M."/>
            <person name="Roberts A."/>
            <person name="Saif S."/>
            <person name="Shenoy N."/>
            <person name="Sisk P."/>
            <person name="Stolte C."/>
            <person name="Sykes S."/>
            <person name="Thomson T."/>
            <person name="Walk T."/>
            <person name="White J."/>
            <person name="Yandava C."/>
            <person name="Burger G."/>
            <person name="Gray M.W."/>
            <person name="Holland P.W.H."/>
            <person name="King N."/>
            <person name="Lang F.B.F."/>
            <person name="Roger A.J."/>
            <person name="Ruiz-Trillo I."/>
            <person name="Lander E."/>
            <person name="Nusbaum C."/>
        </authorList>
    </citation>
    <scope>NUCLEOTIDE SEQUENCE [LARGE SCALE GENOMIC DNA]</scope>
    <source>
        <strain evidence="11 12">DAOM BR117</strain>
    </source>
</reference>
<keyword evidence="7" id="KW-0560">Oxidoreductase</keyword>
<evidence type="ECO:0000313" key="11">
    <source>
        <dbReference type="EMBL" id="KND00486.1"/>
    </source>
</evidence>
<gene>
    <name evidence="11" type="ORF">SPPG_04802</name>
</gene>
<keyword evidence="12" id="KW-1185">Reference proteome</keyword>
<dbReference type="RefSeq" id="XP_016608525.1">
    <property type="nucleotide sequence ID" value="XM_016753036.1"/>
</dbReference>
<dbReference type="Proteomes" id="UP000053201">
    <property type="component" value="Unassembled WGS sequence"/>
</dbReference>
<keyword evidence="6" id="KW-0809">Transit peptide</keyword>
<dbReference type="InParanoid" id="A0A0L0HG64"/>
<feature type="domain" description="EF-hand" evidence="10">
    <location>
        <begin position="487"/>
        <end position="522"/>
    </location>
</feature>
<dbReference type="EMBL" id="KQ257456">
    <property type="protein sequence ID" value="KND00486.1"/>
    <property type="molecule type" value="Genomic_DNA"/>
</dbReference>
<dbReference type="PANTHER" id="PTHR43706">
    <property type="entry name" value="NADH DEHYDROGENASE"/>
    <property type="match status" value="1"/>
</dbReference>
<dbReference type="InterPro" id="IPR036188">
    <property type="entry name" value="FAD/NAD-bd_sf"/>
</dbReference>